<accession>G4NK47</accession>
<evidence type="ECO:0000313" key="2">
    <source>
        <dbReference type="Proteomes" id="UP000009058"/>
    </source>
</evidence>
<dbReference type="Proteomes" id="UP000009058">
    <property type="component" value="Chromosome 7"/>
</dbReference>
<reference evidence="1 2" key="1">
    <citation type="journal article" date="2005" name="Nature">
        <title>The genome sequence of the rice blast fungus Magnaporthe grisea.</title>
        <authorList>
            <person name="Dean R.A."/>
            <person name="Talbot N.J."/>
            <person name="Ebbole D.J."/>
            <person name="Farman M.L."/>
            <person name="Mitchell T.K."/>
            <person name="Orbach M.J."/>
            <person name="Thon M."/>
            <person name="Kulkarni R."/>
            <person name="Xu J.R."/>
            <person name="Pan H."/>
            <person name="Read N.D."/>
            <person name="Lee Y.H."/>
            <person name="Carbone I."/>
            <person name="Brown D."/>
            <person name="Oh Y.Y."/>
            <person name="Donofrio N."/>
            <person name="Jeong J.S."/>
            <person name="Soanes D.M."/>
            <person name="Djonovic S."/>
            <person name="Kolomiets E."/>
            <person name="Rehmeyer C."/>
            <person name="Li W."/>
            <person name="Harding M."/>
            <person name="Kim S."/>
            <person name="Lebrun M.H."/>
            <person name="Bohnert H."/>
            <person name="Coughlan S."/>
            <person name="Butler J."/>
            <person name="Calvo S."/>
            <person name="Ma L.J."/>
            <person name="Nicol R."/>
            <person name="Purcell S."/>
            <person name="Nusbaum C."/>
            <person name="Galagan J.E."/>
            <person name="Birren B.W."/>
        </authorList>
    </citation>
    <scope>NUCLEOTIDE SEQUENCE [LARGE SCALE GENOMIC DNA]</scope>
    <source>
        <strain evidence="2">70-15 / ATCC MYA-4617 / FGSC 8958</strain>
    </source>
</reference>
<dbReference type="KEGG" id="mgr:MGG_18034"/>
<dbReference type="VEuPathDB" id="FungiDB:MGG_18034"/>
<dbReference type="AlphaFoldDB" id="G4NK47"/>
<protein>
    <submittedName>
        <fullName evidence="1">Uncharacterized protein</fullName>
    </submittedName>
</protein>
<keyword evidence="2" id="KW-1185">Reference proteome</keyword>
<name>G4NK47_PYRO7</name>
<dbReference type="EMBL" id="CM001237">
    <property type="protein sequence ID" value="EHA46532.1"/>
    <property type="molecule type" value="Genomic_DNA"/>
</dbReference>
<dbReference type="RefSeq" id="XP_003721275.1">
    <property type="nucleotide sequence ID" value="XM_003721227.1"/>
</dbReference>
<proteinExistence type="predicted"/>
<reference key="2">
    <citation type="submission" date="2011-05" db="EMBL/GenBank/DDBJ databases">
        <title>The Genome Sequence of Magnaporthe oryzae 70-15.</title>
        <authorList>
            <consortium name="The Broad Institute Genome Sequencing Platform"/>
            <person name="Ma L.-J."/>
            <person name="Dead R."/>
            <person name="Young S.K."/>
            <person name="Zeng Q."/>
            <person name="Gargeya S."/>
            <person name="Fitzgerald M."/>
            <person name="Haas B."/>
            <person name="Abouelleil A."/>
            <person name="Alvarado L."/>
            <person name="Arachchi H.M."/>
            <person name="Berlin A."/>
            <person name="Brown A."/>
            <person name="Chapman S.B."/>
            <person name="Chen Z."/>
            <person name="Dunbar C."/>
            <person name="Freedman E."/>
            <person name="Gearin G."/>
            <person name="Gellesch M."/>
            <person name="Goldberg J."/>
            <person name="Griggs A."/>
            <person name="Gujja S."/>
            <person name="Heiman D."/>
            <person name="Howarth C."/>
            <person name="Larson L."/>
            <person name="Lui A."/>
            <person name="MacDonald P.J.P."/>
            <person name="Mehta T."/>
            <person name="Montmayeur A."/>
            <person name="Murphy C."/>
            <person name="Neiman D."/>
            <person name="Pearson M."/>
            <person name="Priest M."/>
            <person name="Roberts A."/>
            <person name="Saif S."/>
            <person name="Shea T."/>
            <person name="Shenoy N."/>
            <person name="Sisk P."/>
            <person name="Stolte C."/>
            <person name="Sykes S."/>
            <person name="Yandava C."/>
            <person name="Wortman J."/>
            <person name="Nusbaum C."/>
            <person name="Birren B."/>
        </authorList>
    </citation>
    <scope>NUCLEOTIDE SEQUENCE</scope>
    <source>
        <strain>70-15</strain>
    </source>
</reference>
<dbReference type="HOGENOM" id="CLU_2705309_0_0_1"/>
<gene>
    <name evidence="1" type="ORF">MGG_18034</name>
</gene>
<evidence type="ECO:0000313" key="1">
    <source>
        <dbReference type="EMBL" id="EHA46532.1"/>
    </source>
</evidence>
<sequence length="73" mass="8527">MTYLRYPSGAKLYWDMHNPREGPIRFGNIAQVWKRFDAGPKTRTSSARYLEFHVGVRSDAWSDIFLEMMPTGD</sequence>
<organism evidence="1 2">
    <name type="scientific">Pyricularia oryzae (strain 70-15 / ATCC MYA-4617 / FGSC 8958)</name>
    <name type="common">Rice blast fungus</name>
    <name type="synonym">Magnaporthe oryzae</name>
    <dbReference type="NCBI Taxonomy" id="242507"/>
    <lineage>
        <taxon>Eukaryota</taxon>
        <taxon>Fungi</taxon>
        <taxon>Dikarya</taxon>
        <taxon>Ascomycota</taxon>
        <taxon>Pezizomycotina</taxon>
        <taxon>Sordariomycetes</taxon>
        <taxon>Sordariomycetidae</taxon>
        <taxon>Magnaporthales</taxon>
        <taxon>Pyriculariaceae</taxon>
        <taxon>Pyricularia</taxon>
    </lineage>
</organism>
<dbReference type="InParanoid" id="G4NK47"/>
<dbReference type="GeneID" id="12985846"/>